<name>A0A1V9XD67_9ACAR</name>
<accession>A0A1V9XD67</accession>
<dbReference type="InParanoid" id="A0A1V9XD67"/>
<reference evidence="2 3" key="1">
    <citation type="journal article" date="2017" name="Gigascience">
        <title>Draft genome of the honey bee ectoparasitic mite, Tropilaelaps mercedesae, is shaped by the parasitic life history.</title>
        <authorList>
            <person name="Dong X."/>
            <person name="Armstrong S.D."/>
            <person name="Xia D."/>
            <person name="Makepeace B.L."/>
            <person name="Darby A.C."/>
            <person name="Kadowaki T."/>
        </authorList>
    </citation>
    <scope>NUCLEOTIDE SEQUENCE [LARGE SCALE GENOMIC DNA]</scope>
    <source>
        <strain evidence="2">Wuxi-XJTLU</strain>
    </source>
</reference>
<dbReference type="OrthoDB" id="10665113at2759"/>
<feature type="compositionally biased region" description="Low complexity" evidence="1">
    <location>
        <begin position="55"/>
        <end position="73"/>
    </location>
</feature>
<evidence type="ECO:0000313" key="2">
    <source>
        <dbReference type="EMBL" id="OQR71298.1"/>
    </source>
</evidence>
<sequence length="190" mass="20027">LSGGRRRPTTEAPKDDAEEGKDDTASTVAPSDAEIKPGRKRFGGPSGPRRGLKRTTTPTPASGSSETTTASAPKKPLPTRGTAGGLFGKGQGIRGPRPRPGRRPVKKQPEEPAETNEEKEKSAQEETPKTEAPTAKSEETKVDEGNDSEPTEGPSTTAGPVRARQRQRGALFAGGRPRPNLRRPTASSDS</sequence>
<evidence type="ECO:0000313" key="3">
    <source>
        <dbReference type="Proteomes" id="UP000192247"/>
    </source>
</evidence>
<comment type="caution">
    <text evidence="2">The sequence shown here is derived from an EMBL/GenBank/DDBJ whole genome shotgun (WGS) entry which is preliminary data.</text>
</comment>
<feature type="compositionally biased region" description="Basic and acidic residues" evidence="1">
    <location>
        <begin position="116"/>
        <end position="129"/>
    </location>
</feature>
<dbReference type="AlphaFoldDB" id="A0A1V9XD67"/>
<feature type="non-terminal residue" evidence="2">
    <location>
        <position position="1"/>
    </location>
</feature>
<feature type="compositionally biased region" description="Basic residues" evidence="1">
    <location>
        <begin position="96"/>
        <end position="106"/>
    </location>
</feature>
<organism evidence="2 3">
    <name type="scientific">Tropilaelaps mercedesae</name>
    <dbReference type="NCBI Taxonomy" id="418985"/>
    <lineage>
        <taxon>Eukaryota</taxon>
        <taxon>Metazoa</taxon>
        <taxon>Ecdysozoa</taxon>
        <taxon>Arthropoda</taxon>
        <taxon>Chelicerata</taxon>
        <taxon>Arachnida</taxon>
        <taxon>Acari</taxon>
        <taxon>Parasitiformes</taxon>
        <taxon>Mesostigmata</taxon>
        <taxon>Gamasina</taxon>
        <taxon>Dermanyssoidea</taxon>
        <taxon>Laelapidae</taxon>
        <taxon>Tropilaelaps</taxon>
    </lineage>
</organism>
<evidence type="ECO:0000256" key="1">
    <source>
        <dbReference type="SAM" id="MobiDB-lite"/>
    </source>
</evidence>
<feature type="region of interest" description="Disordered" evidence="1">
    <location>
        <begin position="1"/>
        <end position="190"/>
    </location>
</feature>
<dbReference type="Proteomes" id="UP000192247">
    <property type="component" value="Unassembled WGS sequence"/>
</dbReference>
<protein>
    <submittedName>
        <fullName evidence="2">Uncharacterized protein</fullName>
    </submittedName>
</protein>
<keyword evidence="3" id="KW-1185">Reference proteome</keyword>
<dbReference type="EMBL" id="MNPL01014971">
    <property type="protein sequence ID" value="OQR71298.1"/>
    <property type="molecule type" value="Genomic_DNA"/>
</dbReference>
<proteinExistence type="predicted"/>
<gene>
    <name evidence="2" type="ORF">BIW11_11086</name>
</gene>
<feature type="compositionally biased region" description="Gly residues" evidence="1">
    <location>
        <begin position="82"/>
        <end position="93"/>
    </location>
</feature>